<dbReference type="AlphaFoldDB" id="A0A9P9D2Y4"/>
<organism evidence="1 2">
    <name type="scientific">Dactylonectria macrodidyma</name>
    <dbReference type="NCBI Taxonomy" id="307937"/>
    <lineage>
        <taxon>Eukaryota</taxon>
        <taxon>Fungi</taxon>
        <taxon>Dikarya</taxon>
        <taxon>Ascomycota</taxon>
        <taxon>Pezizomycotina</taxon>
        <taxon>Sordariomycetes</taxon>
        <taxon>Hypocreomycetidae</taxon>
        <taxon>Hypocreales</taxon>
        <taxon>Nectriaceae</taxon>
        <taxon>Dactylonectria</taxon>
    </lineage>
</organism>
<sequence length="352" mass="40088">MSATFSPRFKLPISLGTAPISVLPSRRLDGTAPQKYGIVEQSRGSIYLLAYIGYHRKIAHMISIPQQPGFSPTSTSSMDPRSQLLARKPPIASLVDQFHARSEAIFTTDTRAHLWDMNAPGRQDDTLDNTALRAKLAHYNNFWESDGKGAGTRTLVPKLVLVTVLGEVVFGKSAPATLQIRRDTLQYLVEVAGFCSTTTQKFLTTLTPYVHSYLQYDDGNDTPAYMTLVFRCPRNSNCIMGSIRVQLSTRNCFVFLSCNEAKDIQSIRSYCATHTDLLKIHPLYLLSFIYEDRYQRWIDWFAKLWREVVEVETVTNTSRPQWKIRQMDAERFKALSRADVLVRERSCDFHTL</sequence>
<proteinExistence type="predicted"/>
<evidence type="ECO:0000313" key="2">
    <source>
        <dbReference type="Proteomes" id="UP000738349"/>
    </source>
</evidence>
<reference evidence="1" key="1">
    <citation type="journal article" date="2021" name="Nat. Commun.">
        <title>Genetic determinants of endophytism in the Arabidopsis root mycobiome.</title>
        <authorList>
            <person name="Mesny F."/>
            <person name="Miyauchi S."/>
            <person name="Thiergart T."/>
            <person name="Pickel B."/>
            <person name="Atanasova L."/>
            <person name="Karlsson M."/>
            <person name="Huettel B."/>
            <person name="Barry K.W."/>
            <person name="Haridas S."/>
            <person name="Chen C."/>
            <person name="Bauer D."/>
            <person name="Andreopoulos W."/>
            <person name="Pangilinan J."/>
            <person name="LaButti K."/>
            <person name="Riley R."/>
            <person name="Lipzen A."/>
            <person name="Clum A."/>
            <person name="Drula E."/>
            <person name="Henrissat B."/>
            <person name="Kohler A."/>
            <person name="Grigoriev I.V."/>
            <person name="Martin F.M."/>
            <person name="Hacquard S."/>
        </authorList>
    </citation>
    <scope>NUCLEOTIDE SEQUENCE</scope>
    <source>
        <strain evidence="1">MPI-CAGE-AT-0147</strain>
    </source>
</reference>
<comment type="caution">
    <text evidence="1">The sequence shown here is derived from an EMBL/GenBank/DDBJ whole genome shotgun (WGS) entry which is preliminary data.</text>
</comment>
<accession>A0A9P9D2Y4</accession>
<dbReference type="OrthoDB" id="5030973at2759"/>
<gene>
    <name evidence="1" type="ORF">EDB81DRAFT_829166</name>
</gene>
<dbReference type="Proteomes" id="UP000738349">
    <property type="component" value="Unassembled WGS sequence"/>
</dbReference>
<keyword evidence="2" id="KW-1185">Reference proteome</keyword>
<evidence type="ECO:0000313" key="1">
    <source>
        <dbReference type="EMBL" id="KAH7111532.1"/>
    </source>
</evidence>
<protein>
    <submittedName>
        <fullName evidence="1">Uncharacterized protein</fullName>
    </submittedName>
</protein>
<dbReference type="EMBL" id="JAGMUV010000040">
    <property type="protein sequence ID" value="KAH7111532.1"/>
    <property type="molecule type" value="Genomic_DNA"/>
</dbReference>
<name>A0A9P9D2Y4_9HYPO</name>